<protein>
    <submittedName>
        <fullName evidence="1">DUF2917 domain-containing protein</fullName>
    </submittedName>
</protein>
<dbReference type="SUPFAM" id="SSF51182">
    <property type="entry name" value="RmlC-like cupins"/>
    <property type="match status" value="1"/>
</dbReference>
<reference evidence="1 2" key="1">
    <citation type="submission" date="2021-02" db="EMBL/GenBank/DDBJ databases">
        <title>De Novo genome assembly of isolated myxobacteria.</title>
        <authorList>
            <person name="Stevens D.C."/>
        </authorList>
    </citation>
    <scope>NUCLEOTIDE SEQUENCE [LARGE SCALE GENOMIC DNA]</scope>
    <source>
        <strain evidence="2">SCPEA02</strain>
    </source>
</reference>
<proteinExistence type="predicted"/>
<dbReference type="EMBL" id="CP071090">
    <property type="protein sequence ID" value="QSQ28523.1"/>
    <property type="molecule type" value="Genomic_DNA"/>
</dbReference>
<evidence type="ECO:0000313" key="1">
    <source>
        <dbReference type="EMBL" id="QSQ28523.1"/>
    </source>
</evidence>
<organism evidence="1 2">
    <name type="scientific">Pyxidicoccus parkwayensis</name>
    <dbReference type="NCBI Taxonomy" id="2813578"/>
    <lineage>
        <taxon>Bacteria</taxon>
        <taxon>Pseudomonadati</taxon>
        <taxon>Myxococcota</taxon>
        <taxon>Myxococcia</taxon>
        <taxon>Myxococcales</taxon>
        <taxon>Cystobacterineae</taxon>
        <taxon>Myxococcaceae</taxon>
        <taxon>Pyxidicoccus</taxon>
    </lineage>
</organism>
<dbReference type="InterPro" id="IPR011051">
    <property type="entry name" value="RmlC_Cupin_sf"/>
</dbReference>
<evidence type="ECO:0000313" key="2">
    <source>
        <dbReference type="Proteomes" id="UP000662747"/>
    </source>
</evidence>
<dbReference type="Pfam" id="PF11142">
    <property type="entry name" value="DUF2917"/>
    <property type="match status" value="1"/>
</dbReference>
<gene>
    <name evidence="1" type="ORF">JY651_44155</name>
</gene>
<name>A0ABX7PD45_9BACT</name>
<sequence length="108" mass="11506">MRALAEWLRPGARGDGSEGPLCLELGATWSAHLHGGQHLALTCADGQLWLTREGDARDYVLGPGDTVQVDAPGHVVVQALRAARFCLAKWPSGTGRETSHHDPEACTP</sequence>
<keyword evidence="2" id="KW-1185">Reference proteome</keyword>
<dbReference type="InterPro" id="IPR021317">
    <property type="entry name" value="DUF2917"/>
</dbReference>
<accession>A0ABX7PD45</accession>
<dbReference type="Proteomes" id="UP000662747">
    <property type="component" value="Chromosome"/>
</dbReference>